<sequence length="57" mass="6510">MSHEIHQEEDTKKFTLTVILSFVVIFCFYVLLAQCKGPYHPHVEHATTEQSAPAAHE</sequence>
<protein>
    <submittedName>
        <fullName evidence="2">Uncharacterized protein</fullName>
    </submittedName>
</protein>
<accession>A0A2W7RYX6</accession>
<dbReference type="RefSeq" id="WP_170120350.1">
    <property type="nucleotide sequence ID" value="NZ_QKZV01000001.1"/>
</dbReference>
<name>A0A2W7RYX6_9BACT</name>
<evidence type="ECO:0000256" key="1">
    <source>
        <dbReference type="SAM" id="Phobius"/>
    </source>
</evidence>
<keyword evidence="1" id="KW-0472">Membrane</keyword>
<comment type="caution">
    <text evidence="2">The sequence shown here is derived from an EMBL/GenBank/DDBJ whole genome shotgun (WGS) entry which is preliminary data.</text>
</comment>
<dbReference type="AlphaFoldDB" id="A0A2W7RYX6"/>
<dbReference type="EMBL" id="QKZV01000001">
    <property type="protein sequence ID" value="PZX65721.1"/>
    <property type="molecule type" value="Genomic_DNA"/>
</dbReference>
<evidence type="ECO:0000313" key="3">
    <source>
        <dbReference type="Proteomes" id="UP000249720"/>
    </source>
</evidence>
<reference evidence="2 3" key="1">
    <citation type="submission" date="2018-06" db="EMBL/GenBank/DDBJ databases">
        <title>Genomic Encyclopedia of Archaeal and Bacterial Type Strains, Phase II (KMG-II): from individual species to whole genera.</title>
        <authorList>
            <person name="Goeker M."/>
        </authorList>
    </citation>
    <scope>NUCLEOTIDE SEQUENCE [LARGE SCALE GENOMIC DNA]</scope>
    <source>
        <strain evidence="2 3">DSM 23241</strain>
    </source>
</reference>
<evidence type="ECO:0000313" key="2">
    <source>
        <dbReference type="EMBL" id="PZX65721.1"/>
    </source>
</evidence>
<keyword evidence="1" id="KW-1133">Transmembrane helix</keyword>
<keyword evidence="3" id="KW-1185">Reference proteome</keyword>
<feature type="transmembrane region" description="Helical" evidence="1">
    <location>
        <begin position="14"/>
        <end position="32"/>
    </location>
</feature>
<organism evidence="2 3">
    <name type="scientific">Hydrotalea sandarakina</name>
    <dbReference type="NCBI Taxonomy" id="1004304"/>
    <lineage>
        <taxon>Bacteria</taxon>
        <taxon>Pseudomonadati</taxon>
        <taxon>Bacteroidota</taxon>
        <taxon>Chitinophagia</taxon>
        <taxon>Chitinophagales</taxon>
        <taxon>Chitinophagaceae</taxon>
        <taxon>Hydrotalea</taxon>
    </lineage>
</organism>
<keyword evidence="1" id="KW-0812">Transmembrane</keyword>
<proteinExistence type="predicted"/>
<dbReference type="Proteomes" id="UP000249720">
    <property type="component" value="Unassembled WGS sequence"/>
</dbReference>
<gene>
    <name evidence="2" type="ORF">LX80_00213</name>
</gene>